<feature type="domain" description="NAD-dependent epimerase/dehydratase" evidence="2">
    <location>
        <begin position="10"/>
        <end position="247"/>
    </location>
</feature>
<dbReference type="OrthoDB" id="9771073at2"/>
<dbReference type="eggNOG" id="COG1088">
    <property type="taxonomic scope" value="Bacteria"/>
</dbReference>
<name>A0A0A5G7Z8_9BACI</name>
<comment type="similarity">
    <text evidence="1">Belongs to the NAD(P)-dependent epimerase/dehydratase family.</text>
</comment>
<gene>
    <name evidence="3" type="ORF">N783_07160</name>
</gene>
<protein>
    <submittedName>
        <fullName evidence="3">UDP-glucose 4-epimerase</fullName>
    </submittedName>
</protein>
<evidence type="ECO:0000259" key="2">
    <source>
        <dbReference type="Pfam" id="PF01370"/>
    </source>
</evidence>
<evidence type="ECO:0000313" key="4">
    <source>
        <dbReference type="Proteomes" id="UP000030403"/>
    </source>
</evidence>
<dbReference type="Gene3D" id="3.40.50.720">
    <property type="entry name" value="NAD(P)-binding Rossmann-like Domain"/>
    <property type="match status" value="1"/>
</dbReference>
<dbReference type="InterPro" id="IPR036291">
    <property type="entry name" value="NAD(P)-bd_dom_sf"/>
</dbReference>
<dbReference type="Pfam" id="PF01370">
    <property type="entry name" value="Epimerase"/>
    <property type="match status" value="1"/>
</dbReference>
<evidence type="ECO:0000256" key="1">
    <source>
        <dbReference type="ARBA" id="ARBA00007637"/>
    </source>
</evidence>
<dbReference type="AlphaFoldDB" id="A0A0A5G7Z8"/>
<keyword evidence="4" id="KW-1185">Reference proteome</keyword>
<dbReference type="Proteomes" id="UP000030403">
    <property type="component" value="Unassembled WGS sequence"/>
</dbReference>
<dbReference type="STRING" id="1385511.GCA_000425225_01569"/>
<evidence type="ECO:0000313" key="3">
    <source>
        <dbReference type="EMBL" id="KGX89266.1"/>
    </source>
</evidence>
<sequence>MRPLLKGKTILVTGGGGFIGSHLIDHLIKIGAKQVITVENFFVGNRHNLEDALEKGLILYTDDAEIEGTLQYIFDRHQIDVVFNCATKALNYSFYNPANAYMTNVIVLKNLLELQRKQAYQTLCHFSSSEVYGSAVYEPMDESHPLLPTTTYAAGKASADILLQSYVKMFGVDAFIVRPFNNYGPRQNYKGKLAGVIPRTVQKILNGETPEIHGSGEQMRDFIYVSDTIEAVLNVYQKLPSGECVNISSNNQIPINDVINKIATILQYKGEIIRKEERVSDVKIHLGSNEKLNSLNDKVIMTDFDSGLKKTVNWYKGVIQNGK</sequence>
<accession>A0A0A5G7Z8</accession>
<reference evidence="3 4" key="1">
    <citation type="submission" date="2013-08" db="EMBL/GenBank/DDBJ databases">
        <authorList>
            <person name="Huang J."/>
            <person name="Wang G."/>
        </authorList>
    </citation>
    <scope>NUCLEOTIDE SEQUENCE [LARGE SCALE GENOMIC DNA]</scope>
    <source>
        <strain evidence="3 4">BH030004</strain>
    </source>
</reference>
<organism evidence="3 4">
    <name type="scientific">Pontibacillus marinus BH030004 = DSM 16465</name>
    <dbReference type="NCBI Taxonomy" id="1385511"/>
    <lineage>
        <taxon>Bacteria</taxon>
        <taxon>Bacillati</taxon>
        <taxon>Bacillota</taxon>
        <taxon>Bacilli</taxon>
        <taxon>Bacillales</taxon>
        <taxon>Bacillaceae</taxon>
        <taxon>Pontibacillus</taxon>
    </lineage>
</organism>
<comment type="caution">
    <text evidence="3">The sequence shown here is derived from an EMBL/GenBank/DDBJ whole genome shotgun (WGS) entry which is preliminary data.</text>
</comment>
<dbReference type="SUPFAM" id="SSF51735">
    <property type="entry name" value="NAD(P)-binding Rossmann-fold domains"/>
    <property type="match status" value="1"/>
</dbReference>
<dbReference type="InterPro" id="IPR001509">
    <property type="entry name" value="Epimerase_deHydtase"/>
</dbReference>
<dbReference type="EMBL" id="AVPF01000017">
    <property type="protein sequence ID" value="KGX89266.1"/>
    <property type="molecule type" value="Genomic_DNA"/>
</dbReference>
<dbReference type="RefSeq" id="WP_027448450.1">
    <property type="nucleotide sequence ID" value="NZ_AVPF01000017.1"/>
</dbReference>
<dbReference type="PANTHER" id="PTHR43000">
    <property type="entry name" value="DTDP-D-GLUCOSE 4,6-DEHYDRATASE-RELATED"/>
    <property type="match status" value="1"/>
</dbReference>
<dbReference type="Gene3D" id="3.90.25.10">
    <property type="entry name" value="UDP-galactose 4-epimerase, domain 1"/>
    <property type="match status" value="1"/>
</dbReference>
<proteinExistence type="inferred from homology"/>